<comment type="similarity">
    <text evidence="6 7">Belongs to the ephrin family.</text>
</comment>
<protein>
    <recommendedName>
        <fullName evidence="10">Ephrin RBD domain-containing protein</fullName>
    </recommendedName>
</protein>
<dbReference type="GO" id="GO:0046875">
    <property type="term" value="F:ephrin receptor binding"/>
    <property type="evidence" value="ECO:0007669"/>
    <property type="project" value="TreeGrafter"/>
</dbReference>
<keyword evidence="9" id="KW-1133">Transmembrane helix</keyword>
<evidence type="ECO:0000256" key="6">
    <source>
        <dbReference type="PROSITE-ProRule" id="PRU00884"/>
    </source>
</evidence>
<feature type="region of interest" description="Disordered" evidence="8">
    <location>
        <begin position="231"/>
        <end position="314"/>
    </location>
</feature>
<keyword evidence="3 7" id="KW-0472">Membrane</keyword>
<evidence type="ECO:0000256" key="9">
    <source>
        <dbReference type="SAM" id="Phobius"/>
    </source>
</evidence>
<comment type="subcellular location">
    <subcellularLocation>
        <location evidence="1">Membrane</location>
    </subcellularLocation>
</comment>
<keyword evidence="2" id="KW-0732">Signal</keyword>
<dbReference type="AlphaFoldDB" id="A0A7M7K5S8"/>
<keyword evidence="9" id="KW-0812">Transmembrane</keyword>
<sequence>MWRLPGAPVSRGEAPLATALISSSRLLLLLIVCLYDATMVDAVKLPDIYWNSSNPMFRIDNTDHIIDVNRGNQAYDFDQVDIICPSYLVGTPPRDMETYIIYLASRHEYETCTLLGSSASRLVAKCNGNAGKALKYTITFRSFTPQPGGHEFRPGFDYYLISTSSGRPGGLNQDHGGACREHNMKLIFKVCCDPHDDPYRAPPASQSNTTVDGFSAERVEETTEKWTPFRRLPSASTDVSRIPSTGVDRHRAQAAAGYNGIHRDTAPTRRIFTPSADSSGIGRNGDVLTDLQQQQQQQRGPSNHSSSSSSMDTNSTRLSSSTWCFVCNQSHLIWLVIVACIAAALSTVFVIR</sequence>
<evidence type="ECO:0000313" key="12">
    <source>
        <dbReference type="Proteomes" id="UP000594260"/>
    </source>
</evidence>
<dbReference type="InterPro" id="IPR001799">
    <property type="entry name" value="Ephrin_RBD"/>
</dbReference>
<evidence type="ECO:0000256" key="7">
    <source>
        <dbReference type="RuleBase" id="RU004375"/>
    </source>
</evidence>
<dbReference type="GO" id="GO:0048013">
    <property type="term" value="P:ephrin receptor signaling pathway"/>
    <property type="evidence" value="ECO:0007669"/>
    <property type="project" value="TreeGrafter"/>
</dbReference>
<accession>A0A7M7K5S8</accession>
<dbReference type="EnsemblMetazoa" id="XM_022805362">
    <property type="protein sequence ID" value="XP_022661097"/>
    <property type="gene ID" value="LOC111250317"/>
</dbReference>
<dbReference type="InParanoid" id="A0A7M7K5S8"/>
<dbReference type="Pfam" id="PF00812">
    <property type="entry name" value="Ephrin"/>
    <property type="match status" value="1"/>
</dbReference>
<dbReference type="PANTHER" id="PTHR11304:SF29">
    <property type="entry name" value="EPHRIN"/>
    <property type="match status" value="1"/>
</dbReference>
<dbReference type="KEGG" id="vde:111250317"/>
<keyword evidence="5" id="KW-0325">Glycoprotein</keyword>
<evidence type="ECO:0000256" key="1">
    <source>
        <dbReference type="ARBA" id="ARBA00004370"/>
    </source>
</evidence>
<dbReference type="InterPro" id="IPR031328">
    <property type="entry name" value="Ephrin"/>
</dbReference>
<dbReference type="GO" id="GO:0005886">
    <property type="term" value="C:plasma membrane"/>
    <property type="evidence" value="ECO:0007669"/>
    <property type="project" value="TreeGrafter"/>
</dbReference>
<dbReference type="SUPFAM" id="SSF49503">
    <property type="entry name" value="Cupredoxins"/>
    <property type="match status" value="1"/>
</dbReference>
<dbReference type="OrthoDB" id="6250301at2759"/>
<keyword evidence="4" id="KW-1015">Disulfide bond</keyword>
<proteinExistence type="inferred from homology"/>
<organism evidence="11 12">
    <name type="scientific">Varroa destructor</name>
    <name type="common">Honeybee mite</name>
    <dbReference type="NCBI Taxonomy" id="109461"/>
    <lineage>
        <taxon>Eukaryota</taxon>
        <taxon>Metazoa</taxon>
        <taxon>Ecdysozoa</taxon>
        <taxon>Arthropoda</taxon>
        <taxon>Chelicerata</taxon>
        <taxon>Arachnida</taxon>
        <taxon>Acari</taxon>
        <taxon>Parasitiformes</taxon>
        <taxon>Mesostigmata</taxon>
        <taxon>Gamasina</taxon>
        <taxon>Dermanyssoidea</taxon>
        <taxon>Varroidae</taxon>
        <taxon>Varroa</taxon>
    </lineage>
</organism>
<dbReference type="PROSITE" id="PS51551">
    <property type="entry name" value="EPHRIN_RBD_2"/>
    <property type="match status" value="1"/>
</dbReference>
<dbReference type="GO" id="GO:0007411">
    <property type="term" value="P:axon guidance"/>
    <property type="evidence" value="ECO:0007669"/>
    <property type="project" value="TreeGrafter"/>
</dbReference>
<dbReference type="Proteomes" id="UP000594260">
    <property type="component" value="Unplaced"/>
</dbReference>
<comment type="caution">
    <text evidence="6">Lacks conserved residue(s) required for the propagation of feature annotation.</text>
</comment>
<dbReference type="CDD" id="cd02675">
    <property type="entry name" value="Ephrin_ectodomain"/>
    <property type="match status" value="1"/>
</dbReference>
<evidence type="ECO:0000313" key="11">
    <source>
        <dbReference type="EnsemblMetazoa" id="XP_022661097"/>
    </source>
</evidence>
<dbReference type="InterPro" id="IPR008972">
    <property type="entry name" value="Cupredoxin"/>
</dbReference>
<feature type="compositionally biased region" description="Low complexity" evidence="8">
    <location>
        <begin position="292"/>
        <end position="314"/>
    </location>
</feature>
<evidence type="ECO:0000259" key="10">
    <source>
        <dbReference type="PROSITE" id="PS51551"/>
    </source>
</evidence>
<reference evidence="11" key="1">
    <citation type="submission" date="2021-01" db="UniProtKB">
        <authorList>
            <consortium name="EnsemblMetazoa"/>
        </authorList>
    </citation>
    <scope>IDENTIFICATION</scope>
</reference>
<evidence type="ECO:0000256" key="3">
    <source>
        <dbReference type="ARBA" id="ARBA00023136"/>
    </source>
</evidence>
<dbReference type="Gene3D" id="2.60.40.420">
    <property type="entry name" value="Cupredoxins - blue copper proteins"/>
    <property type="match status" value="1"/>
</dbReference>
<evidence type="ECO:0000256" key="4">
    <source>
        <dbReference type="ARBA" id="ARBA00023157"/>
    </source>
</evidence>
<dbReference type="PRINTS" id="PR01347">
    <property type="entry name" value="EPHRIN"/>
</dbReference>
<dbReference type="GeneID" id="111250317"/>
<dbReference type="PANTHER" id="PTHR11304">
    <property type="entry name" value="EPHRIN"/>
    <property type="match status" value="1"/>
</dbReference>
<keyword evidence="12" id="KW-1185">Reference proteome</keyword>
<name>A0A7M7K5S8_VARDE</name>
<feature type="domain" description="Ephrin RBD" evidence="10">
    <location>
        <begin position="43"/>
        <end position="190"/>
    </location>
</feature>
<evidence type="ECO:0000256" key="8">
    <source>
        <dbReference type="SAM" id="MobiDB-lite"/>
    </source>
</evidence>
<evidence type="ECO:0000256" key="2">
    <source>
        <dbReference type="ARBA" id="ARBA00022729"/>
    </source>
</evidence>
<evidence type="ECO:0000256" key="5">
    <source>
        <dbReference type="ARBA" id="ARBA00023180"/>
    </source>
</evidence>
<feature type="transmembrane region" description="Helical" evidence="9">
    <location>
        <begin position="332"/>
        <end position="351"/>
    </location>
</feature>
<feature type="compositionally biased region" description="Polar residues" evidence="8">
    <location>
        <begin position="234"/>
        <end position="243"/>
    </location>
</feature>
<dbReference type="RefSeq" id="XP_022661097.1">
    <property type="nucleotide sequence ID" value="XM_022805362.1"/>
</dbReference>